<gene>
    <name evidence="1" type="ORF">LepocDRAFT_00004680</name>
</gene>
<organism evidence="1 2">
    <name type="scientific">Leptothrix ochracea L12</name>
    <dbReference type="NCBI Taxonomy" id="735332"/>
    <lineage>
        <taxon>Bacteria</taxon>
        <taxon>Pseudomonadati</taxon>
        <taxon>Pseudomonadota</taxon>
        <taxon>Betaproteobacteria</taxon>
        <taxon>Burkholderiales</taxon>
        <taxon>Sphaerotilaceae</taxon>
        <taxon>Leptothrix</taxon>
    </lineage>
</organism>
<accession>I4Z685</accession>
<evidence type="ECO:0000313" key="1">
    <source>
        <dbReference type="EMBL" id="EIM31727.1"/>
    </source>
</evidence>
<dbReference type="HOGENOM" id="CLU_1775134_0_0_4"/>
<evidence type="ECO:0000313" key="2">
    <source>
        <dbReference type="Proteomes" id="UP000053899"/>
    </source>
</evidence>
<sequence length="146" mass="16988">MAVPTSFLDGTILLHIETLHMSLMIETNKVGQIMDFFPWNGLFLLPIFHELFNSRLLSDRRYTLVTANTFIEPRDTRNSTAPAITMAIQAIDTHRTRMRIMRKFNRLLDNRAQISKPITGLGADSTTRNKWLRQYLPTKQDTRHET</sequence>
<name>I4Z685_9BURK</name>
<keyword evidence="2" id="KW-1185">Reference proteome</keyword>
<proteinExistence type="predicted"/>
<protein>
    <submittedName>
        <fullName evidence="1">Uncharacterized protein</fullName>
    </submittedName>
</protein>
<reference evidence="1 2" key="1">
    <citation type="submission" date="2012-04" db="EMBL/GenBank/DDBJ databases">
        <title>Improved High-Quality Draft sequence of Leptothrix ochracea L12.</title>
        <authorList>
            <consortium name="US DOE Joint Genome Institute"/>
            <person name="Lucas S."/>
            <person name="Han J."/>
            <person name="Lapidus A."/>
            <person name="Cheng J.-F."/>
            <person name="Goodwin L."/>
            <person name="Pitluck S."/>
            <person name="Peters L."/>
            <person name="Zeytun A."/>
            <person name="Detter J.C."/>
            <person name="Han C."/>
            <person name="Tapia R."/>
            <person name="Land M."/>
            <person name="Hauser L."/>
            <person name="Kyrpides N."/>
            <person name="Ivanova N."/>
            <person name="Pagani I."/>
            <person name="Stepanauskas R."/>
            <person name="Masland D."/>
            <person name="Poulton N."/>
            <person name="Emerson D."/>
            <person name="Fleming E."/>
            <person name="Woyke T."/>
        </authorList>
    </citation>
    <scope>NUCLEOTIDE SEQUENCE [LARGE SCALE GENOMIC DNA]</scope>
    <source>
        <strain evidence="1 2">L12</strain>
    </source>
</reference>
<dbReference type="AlphaFoldDB" id="I4Z685"/>
<dbReference type="Proteomes" id="UP000053899">
    <property type="component" value="Unassembled WGS sequence"/>
</dbReference>
<dbReference type="EMBL" id="JH660670">
    <property type="protein sequence ID" value="EIM31727.1"/>
    <property type="molecule type" value="Genomic_DNA"/>
</dbReference>